<evidence type="ECO:0000256" key="9">
    <source>
        <dbReference type="ARBA" id="ARBA00023136"/>
    </source>
</evidence>
<evidence type="ECO:0000256" key="12">
    <source>
        <dbReference type="SAM" id="Phobius"/>
    </source>
</evidence>
<keyword evidence="13" id="KW-1185">Reference proteome</keyword>
<name>A0A6P7KDL4_9TELE</name>
<evidence type="ECO:0000256" key="1">
    <source>
        <dbReference type="ARBA" id="ARBA00004651"/>
    </source>
</evidence>
<keyword evidence="8" id="KW-0406">Ion transport</keyword>
<comment type="similarity">
    <text evidence="2">Belongs to the otopetrin family.</text>
</comment>
<feature type="compositionally biased region" description="Polar residues" evidence="11">
    <location>
        <begin position="34"/>
        <end position="44"/>
    </location>
</feature>
<dbReference type="PANTHER" id="PTHR21522">
    <property type="entry name" value="PROTON CHANNEL OTOP"/>
    <property type="match status" value="1"/>
</dbReference>
<evidence type="ECO:0000256" key="11">
    <source>
        <dbReference type="SAM" id="MobiDB-lite"/>
    </source>
</evidence>
<evidence type="ECO:0000256" key="4">
    <source>
        <dbReference type="ARBA" id="ARBA00022475"/>
    </source>
</evidence>
<evidence type="ECO:0000256" key="5">
    <source>
        <dbReference type="ARBA" id="ARBA00022692"/>
    </source>
</evidence>
<keyword evidence="9 12" id="KW-0472">Membrane</keyword>
<reference evidence="14" key="1">
    <citation type="submission" date="2025-08" db="UniProtKB">
        <authorList>
            <consortium name="RefSeq"/>
        </authorList>
    </citation>
    <scope>IDENTIFICATION</scope>
</reference>
<keyword evidence="5 12" id="KW-0812">Transmembrane</keyword>
<feature type="transmembrane region" description="Helical" evidence="12">
    <location>
        <begin position="149"/>
        <end position="171"/>
    </location>
</feature>
<dbReference type="Pfam" id="PF03189">
    <property type="entry name" value="Otopetrin"/>
    <property type="match status" value="2"/>
</dbReference>
<feature type="transmembrane region" description="Helical" evidence="12">
    <location>
        <begin position="110"/>
        <end position="128"/>
    </location>
</feature>
<keyword evidence="10" id="KW-0407">Ion channel</keyword>
<feature type="transmembrane region" description="Helical" evidence="12">
    <location>
        <begin position="568"/>
        <end position="588"/>
    </location>
</feature>
<sequence>MLNCKISEQTLNGKDELKSVYWKKNMDLDPISQVNSSSWGTHENPSSEEPVGNSDNQMQDPKLDLVVVWVPSGRRLISGLLGLNVVLLGAALVAGQTFNPEGLKHKEPQMFLLLLMGVSLVWTLWYVLWARKQSGICPHKDHHAGGVTVILVLMLFAAFSLLLFICRVGYLMSMRECKPAATVLFPFIEAPFLALQTYLLWAHSKDCIHRHKIITRSGLIVILSSDLLLWLNAVTEDTIHQEIELEKKDQLDFSNMNSSEADGSALTGNWTLCRCSASAACLAFRKGYEILYPFNIEYYLMAGCMIYVMWKNVGRRMNPDHHATQKLTLHIVFHGGIIYGIVLGVVVLLTGLAVFILYQVWVSQQEQRLTAFLIFYGYHLAVMPVMSLCSLAGMLIHRLERRVQEGGHNPTRSLDVILLVAAALGQLALSYFSLVAALAVGTQDTLGDLDLSYSLLSLLELILQNIFIIEGLHRHPNLLAKKKKRKHSSIFKPKKKLQTQEKRKADISLLEGNASAPPAIREHDGKKTWTKRAIQEICAFLILSNIMLWVIPAFGVHPQFENGLGKQFFGFTAWFVLVNLGQPLSVFYRMHSVGALMELLISA</sequence>
<dbReference type="GO" id="GO:0005886">
    <property type="term" value="C:plasma membrane"/>
    <property type="evidence" value="ECO:0007669"/>
    <property type="project" value="UniProtKB-SubCell"/>
</dbReference>
<evidence type="ECO:0000256" key="6">
    <source>
        <dbReference type="ARBA" id="ARBA00022781"/>
    </source>
</evidence>
<dbReference type="GO" id="GO:0015252">
    <property type="term" value="F:proton channel activity"/>
    <property type="evidence" value="ECO:0007669"/>
    <property type="project" value="InterPro"/>
</dbReference>
<feature type="transmembrane region" description="Helical" evidence="12">
    <location>
        <begin position="290"/>
        <end position="310"/>
    </location>
</feature>
<keyword evidence="6" id="KW-0375">Hydrogen ion transport</keyword>
<dbReference type="PANTHER" id="PTHR21522:SF36">
    <property type="entry name" value="PROTON CHANNEL OTOP3"/>
    <property type="match status" value="1"/>
</dbReference>
<dbReference type="InterPro" id="IPR004878">
    <property type="entry name" value="Otopetrin"/>
</dbReference>
<accession>A0A6P7KDL4</accession>
<keyword evidence="3" id="KW-0813">Transport</keyword>
<evidence type="ECO:0000256" key="7">
    <source>
        <dbReference type="ARBA" id="ARBA00022989"/>
    </source>
</evidence>
<dbReference type="AlphaFoldDB" id="A0A6P7KDL4"/>
<feature type="transmembrane region" description="Helical" evidence="12">
    <location>
        <begin position="373"/>
        <end position="396"/>
    </location>
</feature>
<feature type="region of interest" description="Disordered" evidence="11">
    <location>
        <begin position="34"/>
        <end position="58"/>
    </location>
</feature>
<protein>
    <submittedName>
        <fullName evidence="14">Proton channel OTOP3-like</fullName>
    </submittedName>
</protein>
<dbReference type="Proteomes" id="UP000515145">
    <property type="component" value="Chromosome 19"/>
</dbReference>
<evidence type="ECO:0000313" key="14">
    <source>
        <dbReference type="RefSeq" id="XP_028287620.1"/>
    </source>
</evidence>
<organism evidence="13 14">
    <name type="scientific">Parambassis ranga</name>
    <name type="common">Indian glassy fish</name>
    <dbReference type="NCBI Taxonomy" id="210632"/>
    <lineage>
        <taxon>Eukaryota</taxon>
        <taxon>Metazoa</taxon>
        <taxon>Chordata</taxon>
        <taxon>Craniata</taxon>
        <taxon>Vertebrata</taxon>
        <taxon>Euteleostomi</taxon>
        <taxon>Actinopterygii</taxon>
        <taxon>Neopterygii</taxon>
        <taxon>Teleostei</taxon>
        <taxon>Neoteleostei</taxon>
        <taxon>Acanthomorphata</taxon>
        <taxon>Ovalentaria</taxon>
        <taxon>Ambassidae</taxon>
        <taxon>Parambassis</taxon>
    </lineage>
</organism>
<dbReference type="InParanoid" id="A0A6P7KDL4"/>
<evidence type="ECO:0000313" key="13">
    <source>
        <dbReference type="Proteomes" id="UP000515145"/>
    </source>
</evidence>
<keyword evidence="7 12" id="KW-1133">Transmembrane helix</keyword>
<evidence type="ECO:0000256" key="3">
    <source>
        <dbReference type="ARBA" id="ARBA00022448"/>
    </source>
</evidence>
<feature type="transmembrane region" description="Helical" evidence="12">
    <location>
        <begin position="76"/>
        <end position="98"/>
    </location>
</feature>
<feature type="transmembrane region" description="Helical" evidence="12">
    <location>
        <begin position="183"/>
        <end position="201"/>
    </location>
</feature>
<evidence type="ECO:0000256" key="8">
    <source>
        <dbReference type="ARBA" id="ARBA00023065"/>
    </source>
</evidence>
<gene>
    <name evidence="14" type="primary">LOC114452487</name>
</gene>
<comment type="subcellular location">
    <subcellularLocation>
        <location evidence="1">Cell membrane</location>
        <topology evidence="1">Multi-pass membrane protein</topology>
    </subcellularLocation>
</comment>
<feature type="transmembrane region" description="Helical" evidence="12">
    <location>
        <begin position="416"/>
        <end position="439"/>
    </location>
</feature>
<feature type="transmembrane region" description="Helical" evidence="12">
    <location>
        <begin position="331"/>
        <end position="361"/>
    </location>
</feature>
<dbReference type="GeneID" id="114452487"/>
<keyword evidence="4" id="KW-1003">Cell membrane</keyword>
<evidence type="ECO:0000256" key="2">
    <source>
        <dbReference type="ARBA" id="ARBA00006513"/>
    </source>
</evidence>
<dbReference type="OrthoDB" id="6429739at2759"/>
<evidence type="ECO:0000256" key="10">
    <source>
        <dbReference type="ARBA" id="ARBA00023303"/>
    </source>
</evidence>
<dbReference type="RefSeq" id="XP_028287620.1">
    <property type="nucleotide sequence ID" value="XM_028431819.1"/>
</dbReference>
<proteinExistence type="inferred from homology"/>
<feature type="transmembrane region" description="Helical" evidence="12">
    <location>
        <begin position="537"/>
        <end position="556"/>
    </location>
</feature>